<feature type="domain" description="DUF883" evidence="2">
    <location>
        <begin position="73"/>
        <end position="99"/>
    </location>
</feature>
<sequence length="99" mass="10491">MVDINEAVNNAEADARAKELEAQIEQLKHDVAALTSTLASFGNATLHQVSDKAAGAINSARTSVSAMEQDLEDKIREKPLQSVAIAAGLGFICALLSRR</sequence>
<dbReference type="Proteomes" id="UP000185598">
    <property type="component" value="Unassembled WGS sequence"/>
</dbReference>
<name>A0A1Q9ABJ8_9HYPH</name>
<dbReference type="AlphaFoldDB" id="A0A1Q9ABJ8"/>
<comment type="caution">
    <text evidence="4">The sequence shown here is derived from an EMBL/GenBank/DDBJ whole genome shotgun (WGS) entry which is preliminary data.</text>
</comment>
<evidence type="ECO:0000256" key="1">
    <source>
        <dbReference type="SAM" id="Coils"/>
    </source>
</evidence>
<keyword evidence="1" id="KW-0175">Coiled coil</keyword>
<dbReference type="Pfam" id="PF19029">
    <property type="entry name" value="DUF883_C"/>
    <property type="match status" value="1"/>
</dbReference>
<keyword evidence="5" id="KW-1185">Reference proteome</keyword>
<dbReference type="OrthoDB" id="8454349at2"/>
<evidence type="ECO:0000313" key="3">
    <source>
        <dbReference type="EMBL" id="MBB4010644.1"/>
    </source>
</evidence>
<organism evidence="4 5">
    <name type="scientific">Allorhizobium taibaishanense</name>
    <dbReference type="NCBI Taxonomy" id="887144"/>
    <lineage>
        <taxon>Bacteria</taxon>
        <taxon>Pseudomonadati</taxon>
        <taxon>Pseudomonadota</taxon>
        <taxon>Alphaproteobacteria</taxon>
        <taxon>Hyphomicrobiales</taxon>
        <taxon>Rhizobiaceae</taxon>
        <taxon>Rhizobium/Agrobacterium group</taxon>
        <taxon>Allorhizobium</taxon>
    </lineage>
</organism>
<dbReference type="InterPro" id="IPR043605">
    <property type="entry name" value="DUF883_C"/>
</dbReference>
<feature type="coiled-coil region" evidence="1">
    <location>
        <begin position="1"/>
        <end position="77"/>
    </location>
</feature>
<dbReference type="EMBL" id="JACIED010000010">
    <property type="protein sequence ID" value="MBB4010644.1"/>
    <property type="molecule type" value="Genomic_DNA"/>
</dbReference>
<dbReference type="RefSeq" id="WP_075612572.1">
    <property type="nucleotide sequence ID" value="NZ_JACIED010000010.1"/>
</dbReference>
<gene>
    <name evidence="4" type="ORF">BJF91_24010</name>
    <name evidence="3" type="ORF">GGQ71_004946</name>
</gene>
<proteinExistence type="predicted"/>
<dbReference type="STRING" id="887144.BJF91_24010"/>
<evidence type="ECO:0000313" key="5">
    <source>
        <dbReference type="Proteomes" id="UP000185598"/>
    </source>
</evidence>
<reference evidence="4 5" key="1">
    <citation type="submission" date="2016-09" db="EMBL/GenBank/DDBJ databases">
        <title>Rhizobium oryziradicis sp. nov., isolated from the root of rice.</title>
        <authorList>
            <person name="Zhao J."/>
            <person name="Zhang X."/>
        </authorList>
    </citation>
    <scope>NUCLEOTIDE SEQUENCE [LARGE SCALE GENOMIC DNA]</scope>
    <source>
        <strain evidence="4 5">14971</strain>
    </source>
</reference>
<protein>
    <submittedName>
        <fullName evidence="3">ElaB/YqjD/DUF883 family membrane-anchored ribosome-binding protein</fullName>
    </submittedName>
</protein>
<accession>A0A1Q9ABJ8</accession>
<evidence type="ECO:0000259" key="2">
    <source>
        <dbReference type="Pfam" id="PF19029"/>
    </source>
</evidence>
<evidence type="ECO:0000313" key="6">
    <source>
        <dbReference type="Proteomes" id="UP000544107"/>
    </source>
</evidence>
<evidence type="ECO:0000313" key="4">
    <source>
        <dbReference type="EMBL" id="OLP52259.1"/>
    </source>
</evidence>
<dbReference type="Proteomes" id="UP000544107">
    <property type="component" value="Unassembled WGS sequence"/>
</dbReference>
<dbReference type="EMBL" id="MKIN01000015">
    <property type="protein sequence ID" value="OLP52259.1"/>
    <property type="molecule type" value="Genomic_DNA"/>
</dbReference>
<reference evidence="3 6" key="2">
    <citation type="submission" date="2020-08" db="EMBL/GenBank/DDBJ databases">
        <title>Genomic Encyclopedia of Type Strains, Phase IV (KMG-IV): sequencing the most valuable type-strain genomes for metagenomic binning, comparative biology and taxonomic classification.</title>
        <authorList>
            <person name="Goeker M."/>
        </authorList>
    </citation>
    <scope>NUCLEOTIDE SEQUENCE [LARGE SCALE GENOMIC DNA]</scope>
    <source>
        <strain evidence="3 6">DSM 100021</strain>
    </source>
</reference>